<feature type="transmembrane region" description="Helical" evidence="1">
    <location>
        <begin position="331"/>
        <end position="354"/>
    </location>
</feature>
<feature type="transmembrane region" description="Helical" evidence="1">
    <location>
        <begin position="296"/>
        <end position="319"/>
    </location>
</feature>
<gene>
    <name evidence="3" type="ORF">NGX11_04260</name>
</gene>
<feature type="transmembrane region" description="Helical" evidence="1">
    <location>
        <begin position="366"/>
        <end position="387"/>
    </location>
</feature>
<dbReference type="EMBL" id="CP099556">
    <property type="protein sequence ID" value="UYF44157.1"/>
    <property type="molecule type" value="Genomic_DNA"/>
</dbReference>
<feature type="transmembrane region" description="Helical" evidence="1">
    <location>
        <begin position="271"/>
        <end position="290"/>
    </location>
</feature>
<accession>A0AA46NKH7</accession>
<evidence type="ECO:0000259" key="2">
    <source>
        <dbReference type="Pfam" id="PF03772"/>
    </source>
</evidence>
<feature type="domain" description="ComEC/Rec2-related protein" evidence="2">
    <location>
        <begin position="150"/>
        <end position="345"/>
    </location>
</feature>
<keyword evidence="1" id="KW-0472">Membrane</keyword>
<proteinExistence type="predicted"/>
<dbReference type="NCBIfam" id="TIGR00360">
    <property type="entry name" value="ComEC_N-term"/>
    <property type="match status" value="1"/>
</dbReference>
<dbReference type="RefSeq" id="WP_263514961.1">
    <property type="nucleotide sequence ID" value="NZ_CP099556.1"/>
</dbReference>
<sequence>MIIQNLQISKNSLFFTLFLLFVFMINILFNYLSYKELKKEYIFETKAEVLNIYPKEKFDVIKLKSEGFEFFASFSKDDNIKKLDFLNVVFDTRNITFYTYLKGFFTKILYFERVEKNNSVKEKIIKNIEENHDDFMIRELFNALFLAIPVSSQLRDIITAYGIAHVVALSGFHIVVLSFVIYWILYFPYSFFQNKYFPYRNRRFDILLITMAILFYYLLLTDIVPSLLRAFVLFSLGLYLLRSNIKVISYLTLFYTFLIVIALFPQYIFNIGFWFSIFAVFYIYLFIQYFKNGNKILLYIFFNIWMFLIFNPIVHFFFAQTAIEQFYSIPITIFFTIFYPLEIVAHIFDFSIYFDKFLKIFLENKIYVYEVFTPLYFFILYILFSFFSIWSKKSFFILNILMIGFNFYLYISGYI</sequence>
<reference evidence="3" key="1">
    <citation type="journal article" date="2022" name="Front. Microbiol.">
        <title>Species classification and novel plasmid identifications in Arcobacter cryaerophilus and Arcobacter cryaerophilus-like organisms.</title>
        <authorList>
            <person name="Zhou G."/>
            <person name="Wang M."/>
            <person name="Wang H."/>
            <person name="Chen X."/>
            <person name="Gu Y."/>
            <person name="Shao Z."/>
            <person name="Zhang J."/>
            <person name="Zhang M."/>
        </authorList>
    </citation>
    <scope>NUCLEOTIDE SEQUENCE</scope>
    <source>
        <strain evidence="3">ICDCAC48</strain>
    </source>
</reference>
<dbReference type="Proteomes" id="UP001164100">
    <property type="component" value="Chromosome"/>
</dbReference>
<keyword evidence="1" id="KW-1133">Transmembrane helix</keyword>
<feature type="transmembrane region" description="Helical" evidence="1">
    <location>
        <begin position="12"/>
        <end position="32"/>
    </location>
</feature>
<dbReference type="AlphaFoldDB" id="A0AA46NKH7"/>
<evidence type="ECO:0000313" key="4">
    <source>
        <dbReference type="Proteomes" id="UP001164100"/>
    </source>
</evidence>
<feature type="transmembrane region" description="Helical" evidence="1">
    <location>
        <begin position="247"/>
        <end position="264"/>
    </location>
</feature>
<name>A0AA46NKH7_9BACT</name>
<evidence type="ECO:0000313" key="3">
    <source>
        <dbReference type="EMBL" id="UYF44157.1"/>
    </source>
</evidence>
<keyword evidence="1" id="KW-0812">Transmembrane</keyword>
<dbReference type="Pfam" id="PF03772">
    <property type="entry name" value="Competence"/>
    <property type="match status" value="1"/>
</dbReference>
<feature type="transmembrane region" description="Helical" evidence="1">
    <location>
        <begin position="158"/>
        <end position="185"/>
    </location>
</feature>
<evidence type="ECO:0000256" key="1">
    <source>
        <dbReference type="SAM" id="Phobius"/>
    </source>
</evidence>
<organism evidence="3 4">
    <name type="scientific">Aliarcobacter cryaerophilus</name>
    <dbReference type="NCBI Taxonomy" id="28198"/>
    <lineage>
        <taxon>Bacteria</taxon>
        <taxon>Pseudomonadati</taxon>
        <taxon>Campylobacterota</taxon>
        <taxon>Epsilonproteobacteria</taxon>
        <taxon>Campylobacterales</taxon>
        <taxon>Arcobacteraceae</taxon>
        <taxon>Aliarcobacter</taxon>
    </lineage>
</organism>
<feature type="transmembrane region" description="Helical" evidence="1">
    <location>
        <begin position="206"/>
        <end position="227"/>
    </location>
</feature>
<protein>
    <submittedName>
        <fullName evidence="3">ComEC/Rec2 family competence protein</fullName>
    </submittedName>
</protein>
<feature type="transmembrane region" description="Helical" evidence="1">
    <location>
        <begin position="394"/>
        <end position="411"/>
    </location>
</feature>
<dbReference type="InterPro" id="IPR004477">
    <property type="entry name" value="ComEC_N"/>
</dbReference>